<keyword evidence="2" id="KW-0378">Hydrolase</keyword>
<dbReference type="Pfam" id="PF00782">
    <property type="entry name" value="DSPc"/>
    <property type="match status" value="1"/>
</dbReference>
<protein>
    <recommendedName>
        <fullName evidence="9">Protein-tyrosine-phosphatase</fullName>
    </recommendedName>
</protein>
<dbReference type="EMBL" id="NIVC01001136">
    <property type="protein sequence ID" value="PAA71796.1"/>
    <property type="molecule type" value="Genomic_DNA"/>
</dbReference>
<dbReference type="PROSITE" id="PS00383">
    <property type="entry name" value="TYR_PHOSPHATASE_1"/>
    <property type="match status" value="1"/>
</dbReference>
<reference evidence="7 8" key="1">
    <citation type="submission" date="2017-06" db="EMBL/GenBank/DDBJ databases">
        <title>A platform for efficient transgenesis in Macrostomum lignano, a flatworm model organism for stem cell research.</title>
        <authorList>
            <person name="Berezikov E."/>
        </authorList>
    </citation>
    <scope>NUCLEOTIDE SEQUENCE [LARGE SCALE GENOMIC DNA]</scope>
    <source>
        <strain evidence="7">DV1</strain>
        <tissue evidence="7">Whole organism</tissue>
    </source>
</reference>
<dbReference type="GO" id="GO:0005737">
    <property type="term" value="C:cytoplasm"/>
    <property type="evidence" value="ECO:0007669"/>
    <property type="project" value="TreeGrafter"/>
</dbReference>
<dbReference type="InterPro" id="IPR000340">
    <property type="entry name" value="Dual-sp_phosphatase_cat-dom"/>
</dbReference>
<dbReference type="AlphaFoldDB" id="A0A267FDG1"/>
<dbReference type="InterPro" id="IPR020422">
    <property type="entry name" value="TYR_PHOSPHATASE_DUAL_dom"/>
</dbReference>
<evidence type="ECO:0000259" key="5">
    <source>
        <dbReference type="PROSITE" id="PS50054"/>
    </source>
</evidence>
<evidence type="ECO:0000313" key="7">
    <source>
        <dbReference type="EMBL" id="PAA71796.1"/>
    </source>
</evidence>
<feature type="compositionally biased region" description="Polar residues" evidence="4">
    <location>
        <begin position="33"/>
        <end position="56"/>
    </location>
</feature>
<feature type="domain" description="Tyrosine specific protein phosphatases" evidence="6">
    <location>
        <begin position="174"/>
        <end position="233"/>
    </location>
</feature>
<dbReference type="InterPro" id="IPR029021">
    <property type="entry name" value="Prot-tyrosine_phosphatase-like"/>
</dbReference>
<evidence type="ECO:0000313" key="8">
    <source>
        <dbReference type="Proteomes" id="UP000215902"/>
    </source>
</evidence>
<dbReference type="STRING" id="282301.A0A267FDG1"/>
<keyword evidence="3" id="KW-0904">Protein phosphatase</keyword>
<comment type="similarity">
    <text evidence="1">Belongs to the protein-tyrosine phosphatase family. Non-receptor class dual specificity subfamily.</text>
</comment>
<keyword evidence="8" id="KW-1185">Reference proteome</keyword>
<dbReference type="PROSITE" id="PS50054">
    <property type="entry name" value="TYR_PHOSPHATASE_DUAL"/>
    <property type="match status" value="1"/>
</dbReference>
<evidence type="ECO:0000256" key="1">
    <source>
        <dbReference type="ARBA" id="ARBA00008601"/>
    </source>
</evidence>
<dbReference type="PANTHER" id="PTHR45961:SF6">
    <property type="entry name" value="IP21249P"/>
    <property type="match status" value="1"/>
</dbReference>
<evidence type="ECO:0000256" key="3">
    <source>
        <dbReference type="ARBA" id="ARBA00022912"/>
    </source>
</evidence>
<evidence type="ECO:0000256" key="4">
    <source>
        <dbReference type="SAM" id="MobiDB-lite"/>
    </source>
</evidence>
<dbReference type="PROSITE" id="PS50056">
    <property type="entry name" value="TYR_PHOSPHATASE_2"/>
    <property type="match status" value="1"/>
</dbReference>
<dbReference type="SUPFAM" id="SSF52799">
    <property type="entry name" value="(Phosphotyrosine protein) phosphatases II"/>
    <property type="match status" value="1"/>
</dbReference>
<dbReference type="InterPro" id="IPR000387">
    <property type="entry name" value="Tyr_Pase_dom"/>
</dbReference>
<sequence length="308" mass="33521">CLKAISFNLKLITSLPAIMSSYLSRFPYAPRAGNSSAMPTPASSSQYRYSTTNSQYGRFPTNNGTSSSSSGSSRFGTLGSRNIGYNDLSSNSSASSSSVTAALDASASAGIFTQVAQITDHLYLCSAHPVRDARLRALGIKLVVNATIDVPLVRLAGVDTLQVPVDDTPYARISNYFDIVADRINGEIRRGNNVLVHCMAGVSRSATLVLAYLMKYRNLNLRQAHDLCKQRRPYIRPNVGFWRQLCDYEERLFGIRSVRMVTSPVGLVPDVYKDELQSSGLWMPSASTAATAGTRNGYGGRTSLLSRY</sequence>
<name>A0A267FDG1_9PLAT</name>
<comment type="caution">
    <text evidence="7">The sequence shown here is derived from an EMBL/GenBank/DDBJ whole genome shotgun (WGS) entry which is preliminary data.</text>
</comment>
<dbReference type="CDD" id="cd14514">
    <property type="entry name" value="DUSP14-like"/>
    <property type="match status" value="1"/>
</dbReference>
<dbReference type="SMART" id="SM00195">
    <property type="entry name" value="DSPc"/>
    <property type="match status" value="1"/>
</dbReference>
<dbReference type="InterPro" id="IPR052103">
    <property type="entry name" value="Dual_spec_Phospatases"/>
</dbReference>
<proteinExistence type="inferred from homology"/>
<organism evidence="7 8">
    <name type="scientific">Macrostomum lignano</name>
    <dbReference type="NCBI Taxonomy" id="282301"/>
    <lineage>
        <taxon>Eukaryota</taxon>
        <taxon>Metazoa</taxon>
        <taxon>Spiralia</taxon>
        <taxon>Lophotrochozoa</taxon>
        <taxon>Platyhelminthes</taxon>
        <taxon>Rhabditophora</taxon>
        <taxon>Macrostomorpha</taxon>
        <taxon>Macrostomida</taxon>
        <taxon>Macrostomidae</taxon>
        <taxon>Macrostomum</taxon>
    </lineage>
</organism>
<feature type="non-terminal residue" evidence="7">
    <location>
        <position position="1"/>
    </location>
</feature>
<dbReference type="Gene3D" id="3.90.190.10">
    <property type="entry name" value="Protein tyrosine phosphatase superfamily"/>
    <property type="match status" value="1"/>
</dbReference>
<dbReference type="InterPro" id="IPR016130">
    <property type="entry name" value="Tyr_Pase_AS"/>
</dbReference>
<dbReference type="Proteomes" id="UP000215902">
    <property type="component" value="Unassembled WGS sequence"/>
</dbReference>
<gene>
    <name evidence="7" type="ORF">BOX15_Mlig025314g1</name>
</gene>
<dbReference type="PANTHER" id="PTHR45961">
    <property type="entry name" value="IP21249P"/>
    <property type="match status" value="1"/>
</dbReference>
<feature type="region of interest" description="Disordered" evidence="4">
    <location>
        <begin position="33"/>
        <end position="74"/>
    </location>
</feature>
<dbReference type="OrthoDB" id="285418at2759"/>
<dbReference type="GO" id="GO:0004721">
    <property type="term" value="F:phosphoprotein phosphatase activity"/>
    <property type="evidence" value="ECO:0007669"/>
    <property type="project" value="UniProtKB-KW"/>
</dbReference>
<feature type="compositionally biased region" description="Low complexity" evidence="4">
    <location>
        <begin position="61"/>
        <end position="73"/>
    </location>
</feature>
<evidence type="ECO:0000256" key="2">
    <source>
        <dbReference type="ARBA" id="ARBA00022801"/>
    </source>
</evidence>
<accession>A0A267FDG1</accession>
<evidence type="ECO:0008006" key="9">
    <source>
        <dbReference type="Google" id="ProtNLM"/>
    </source>
</evidence>
<evidence type="ECO:0000259" key="6">
    <source>
        <dbReference type="PROSITE" id="PS50056"/>
    </source>
</evidence>
<feature type="domain" description="Tyrosine-protein phosphatase" evidence="5">
    <location>
        <begin position="114"/>
        <end position="254"/>
    </location>
</feature>